<reference evidence="3" key="1">
    <citation type="journal article" date="2019" name="Int. J. Syst. Evol. Microbiol.">
        <title>The Global Catalogue of Microorganisms (GCM) 10K type strain sequencing project: providing services to taxonomists for standard genome sequencing and annotation.</title>
        <authorList>
            <consortium name="The Broad Institute Genomics Platform"/>
            <consortium name="The Broad Institute Genome Sequencing Center for Infectious Disease"/>
            <person name="Wu L."/>
            <person name="Ma J."/>
        </authorList>
    </citation>
    <scope>NUCLEOTIDE SEQUENCE [LARGE SCALE GENOMIC DNA]</scope>
    <source>
        <strain evidence="3">JCM 16953</strain>
    </source>
</reference>
<protein>
    <submittedName>
        <fullName evidence="2">Dienelactone hydrolase family protein</fullName>
    </submittedName>
</protein>
<dbReference type="Gene3D" id="3.40.50.1820">
    <property type="entry name" value="alpha/beta hydrolase"/>
    <property type="match status" value="1"/>
</dbReference>
<dbReference type="Pfam" id="PF01738">
    <property type="entry name" value="DLH"/>
    <property type="match status" value="1"/>
</dbReference>
<evidence type="ECO:0000313" key="2">
    <source>
        <dbReference type="EMBL" id="GAA3808194.1"/>
    </source>
</evidence>
<keyword evidence="2" id="KW-0378">Hydrolase</keyword>
<dbReference type="RefSeq" id="WP_344772710.1">
    <property type="nucleotide sequence ID" value="NZ_BAABAH010000002.1"/>
</dbReference>
<dbReference type="InterPro" id="IPR002925">
    <property type="entry name" value="Dienelactn_hydro"/>
</dbReference>
<dbReference type="InterPro" id="IPR051049">
    <property type="entry name" value="Dienelactone_hydrolase-like"/>
</dbReference>
<dbReference type="SUPFAM" id="SSF53474">
    <property type="entry name" value="alpha/beta-Hydrolases"/>
    <property type="match status" value="1"/>
</dbReference>
<accession>A0ABP7I3Y1</accession>
<dbReference type="PANTHER" id="PTHR46623">
    <property type="entry name" value="CARBOXYMETHYLENEBUTENOLIDASE-RELATED"/>
    <property type="match status" value="1"/>
</dbReference>
<organism evidence="2 3">
    <name type="scientific">Nocardioides panacisoli</name>
    <dbReference type="NCBI Taxonomy" id="627624"/>
    <lineage>
        <taxon>Bacteria</taxon>
        <taxon>Bacillati</taxon>
        <taxon>Actinomycetota</taxon>
        <taxon>Actinomycetes</taxon>
        <taxon>Propionibacteriales</taxon>
        <taxon>Nocardioidaceae</taxon>
        <taxon>Nocardioides</taxon>
    </lineage>
</organism>
<comment type="caution">
    <text evidence="2">The sequence shown here is derived from an EMBL/GenBank/DDBJ whole genome shotgun (WGS) entry which is preliminary data.</text>
</comment>
<dbReference type="EMBL" id="BAABAH010000002">
    <property type="protein sequence ID" value="GAA3808194.1"/>
    <property type="molecule type" value="Genomic_DNA"/>
</dbReference>
<dbReference type="GO" id="GO:0016787">
    <property type="term" value="F:hydrolase activity"/>
    <property type="evidence" value="ECO:0007669"/>
    <property type="project" value="UniProtKB-KW"/>
</dbReference>
<feature type="domain" description="Dienelactone hydrolase" evidence="1">
    <location>
        <begin position="15"/>
        <end position="239"/>
    </location>
</feature>
<keyword evidence="3" id="KW-1185">Reference proteome</keyword>
<gene>
    <name evidence="2" type="ORF">GCM10022242_08920</name>
</gene>
<sequence>MATRIEIAAPDGPAEAYLAGEPGRPGVLLFMDAIGLRPRIAEMADRIASWGYTVLAPHVFYRDGSAAELSPDGPLLTEKARSEHFKGAMARVRGLTPDRVAADERAWVDALLERATGPIAATGYCFGGRLATRVACDLPDVVAAVGGWHTGGLVTDGDDSPHLGLADARAEFVYGHADQDRSMPAAAVATLEEALTAAGVIHDNQVFEGARHGYTMSDTAVYDEAATERHFEALEALLARTIGG</sequence>
<dbReference type="Proteomes" id="UP001501821">
    <property type="component" value="Unassembled WGS sequence"/>
</dbReference>
<dbReference type="InterPro" id="IPR029058">
    <property type="entry name" value="AB_hydrolase_fold"/>
</dbReference>
<dbReference type="PANTHER" id="PTHR46623:SF10">
    <property type="entry name" value="CARBOXYMETHYLENEBUTENOLIDASE HOMOLOG"/>
    <property type="match status" value="1"/>
</dbReference>
<evidence type="ECO:0000313" key="3">
    <source>
        <dbReference type="Proteomes" id="UP001501821"/>
    </source>
</evidence>
<name>A0ABP7I3Y1_9ACTN</name>
<evidence type="ECO:0000259" key="1">
    <source>
        <dbReference type="Pfam" id="PF01738"/>
    </source>
</evidence>
<proteinExistence type="predicted"/>